<dbReference type="PANTHER" id="PTHR34406:SF1">
    <property type="entry name" value="PROTEIN YCEI"/>
    <property type="match status" value="1"/>
</dbReference>
<dbReference type="Proteomes" id="UP000031419">
    <property type="component" value="Unassembled WGS sequence"/>
</dbReference>
<keyword evidence="4" id="KW-1185">Reference proteome</keyword>
<dbReference type="InterPro" id="IPR036761">
    <property type="entry name" value="TTHA0802/YceI-like_sf"/>
</dbReference>
<dbReference type="Gene3D" id="2.40.128.110">
    <property type="entry name" value="Lipid/polyisoprenoid-binding, YceI-like"/>
    <property type="match status" value="1"/>
</dbReference>
<proteinExistence type="inferred from homology"/>
<dbReference type="InterPro" id="IPR007372">
    <property type="entry name" value="Lipid/polyisoprenoid-bd_YceI"/>
</dbReference>
<dbReference type="STRING" id="28042.GU90_08150"/>
<feature type="domain" description="Lipid/polyisoprenoid-binding YceI-like" evidence="2">
    <location>
        <begin position="14"/>
        <end position="172"/>
    </location>
</feature>
<evidence type="ECO:0000256" key="1">
    <source>
        <dbReference type="ARBA" id="ARBA00008812"/>
    </source>
</evidence>
<sequence>MTASSTIPGYEVGTWDIDPAHSAIEFSVRHMGIAKTKGRFTDFSGELVTAENPLDSSVTATISTGSIDTAMPDRDAHVRNADFLDVANYPTATFRSTGIRQEDDEFVIDGEFTLHGVTKPVSLRTELNGISENGLIGLSATTALDRRDFGVGPDNTAVVGDKIKVSLEIEAERRP</sequence>
<protein>
    <recommendedName>
        <fullName evidence="2">Lipid/polyisoprenoid-binding YceI-like domain-containing protein</fullName>
    </recommendedName>
</protein>
<comment type="similarity">
    <text evidence="1">Belongs to the UPF0312 family.</text>
</comment>
<organism evidence="3 4">
    <name type="scientific">Saccharopolyspora rectivirgula</name>
    <dbReference type="NCBI Taxonomy" id="28042"/>
    <lineage>
        <taxon>Bacteria</taxon>
        <taxon>Bacillati</taxon>
        <taxon>Actinomycetota</taxon>
        <taxon>Actinomycetes</taxon>
        <taxon>Pseudonocardiales</taxon>
        <taxon>Pseudonocardiaceae</taxon>
        <taxon>Saccharopolyspora</taxon>
    </lineage>
</organism>
<dbReference type="Pfam" id="PF04264">
    <property type="entry name" value="YceI"/>
    <property type="match status" value="1"/>
</dbReference>
<dbReference type="AlphaFoldDB" id="A0A073BAF1"/>
<dbReference type="OrthoDB" id="9811006at2"/>
<gene>
    <name evidence="3" type="ORF">GU90_08150</name>
</gene>
<dbReference type="EMBL" id="JNVU01000020">
    <property type="protein sequence ID" value="KEI44744.1"/>
    <property type="molecule type" value="Genomic_DNA"/>
</dbReference>
<accession>A0A073BAF1</accession>
<comment type="caution">
    <text evidence="3">The sequence shown here is derived from an EMBL/GenBank/DDBJ whole genome shotgun (WGS) entry which is preliminary data.</text>
</comment>
<dbReference type="SMART" id="SM00867">
    <property type="entry name" value="YceI"/>
    <property type="match status" value="1"/>
</dbReference>
<dbReference type="eggNOG" id="COG2353">
    <property type="taxonomic scope" value="Bacteria"/>
</dbReference>
<evidence type="ECO:0000313" key="3">
    <source>
        <dbReference type="EMBL" id="KEI44744.1"/>
    </source>
</evidence>
<name>A0A073BAF1_9PSEU</name>
<dbReference type="RefSeq" id="WP_029720245.1">
    <property type="nucleotide sequence ID" value="NZ_JAJUIW010000012.1"/>
</dbReference>
<evidence type="ECO:0000259" key="2">
    <source>
        <dbReference type="SMART" id="SM00867"/>
    </source>
</evidence>
<dbReference type="PANTHER" id="PTHR34406">
    <property type="entry name" value="PROTEIN YCEI"/>
    <property type="match status" value="1"/>
</dbReference>
<reference evidence="3 4" key="1">
    <citation type="submission" date="2014-06" db="EMBL/GenBank/DDBJ databases">
        <title>Saccharopolyspora rectivirgula DSM-43113 Genome sequencing.</title>
        <authorList>
            <person name="Barrera C."/>
            <person name="Millon L."/>
            <person name="Rognon B."/>
            <person name="Zaugg C."/>
            <person name="Monod M."/>
        </authorList>
    </citation>
    <scope>NUCLEOTIDE SEQUENCE [LARGE SCALE GENOMIC DNA]</scope>
    <source>
        <strain evidence="3 4">DSM 43113</strain>
    </source>
</reference>
<evidence type="ECO:0000313" key="4">
    <source>
        <dbReference type="Proteomes" id="UP000031419"/>
    </source>
</evidence>
<dbReference type="SUPFAM" id="SSF101874">
    <property type="entry name" value="YceI-like"/>
    <property type="match status" value="1"/>
</dbReference>